<dbReference type="Gene3D" id="3.40.630.30">
    <property type="match status" value="1"/>
</dbReference>
<dbReference type="SUPFAM" id="SSF55729">
    <property type="entry name" value="Acyl-CoA N-acyltransferases (Nat)"/>
    <property type="match status" value="1"/>
</dbReference>
<sequence length="108" mass="11977">MTDPGVRVLVIRRHDSTAGFVALKADQLLHLGTAVSTWGTGLASAAHAEIIALLPANPRLWVFTGNHRARRFYTRHGWSPTGSTRPTAFEPHPELMEYRRPHPSQDAT</sequence>
<evidence type="ECO:0000313" key="3">
    <source>
        <dbReference type="EMBL" id="GID59737.1"/>
    </source>
</evidence>
<accession>A0ABQ3XMT4</accession>
<feature type="region of interest" description="Disordered" evidence="1">
    <location>
        <begin position="75"/>
        <end position="108"/>
    </location>
</feature>
<feature type="domain" description="N-acetyltransferase" evidence="2">
    <location>
        <begin position="1"/>
        <end position="101"/>
    </location>
</feature>
<evidence type="ECO:0000259" key="2">
    <source>
        <dbReference type="PROSITE" id="PS51186"/>
    </source>
</evidence>
<feature type="compositionally biased region" description="Basic and acidic residues" evidence="1">
    <location>
        <begin position="91"/>
        <end position="100"/>
    </location>
</feature>
<dbReference type="InterPro" id="IPR000182">
    <property type="entry name" value="GNAT_dom"/>
</dbReference>
<gene>
    <name evidence="3" type="ORF">Aco03nite_081410</name>
</gene>
<protein>
    <recommendedName>
        <fullName evidence="2">N-acetyltransferase domain-containing protein</fullName>
    </recommendedName>
</protein>
<organism evidence="3 4">
    <name type="scientific">Actinoplanes couchii</name>
    <dbReference type="NCBI Taxonomy" id="403638"/>
    <lineage>
        <taxon>Bacteria</taxon>
        <taxon>Bacillati</taxon>
        <taxon>Actinomycetota</taxon>
        <taxon>Actinomycetes</taxon>
        <taxon>Micromonosporales</taxon>
        <taxon>Micromonosporaceae</taxon>
        <taxon>Actinoplanes</taxon>
    </lineage>
</organism>
<name>A0ABQ3XMT4_9ACTN</name>
<proteinExistence type="predicted"/>
<comment type="caution">
    <text evidence="3">The sequence shown here is derived from an EMBL/GenBank/DDBJ whole genome shotgun (WGS) entry which is preliminary data.</text>
</comment>
<reference evidence="3 4" key="1">
    <citation type="submission" date="2021-01" db="EMBL/GenBank/DDBJ databases">
        <title>Whole genome shotgun sequence of Actinoplanes couchii NBRC 106145.</title>
        <authorList>
            <person name="Komaki H."/>
            <person name="Tamura T."/>
        </authorList>
    </citation>
    <scope>NUCLEOTIDE SEQUENCE [LARGE SCALE GENOMIC DNA]</scope>
    <source>
        <strain evidence="3 4">NBRC 106145</strain>
    </source>
</reference>
<dbReference type="InterPro" id="IPR016181">
    <property type="entry name" value="Acyl_CoA_acyltransferase"/>
</dbReference>
<dbReference type="Pfam" id="PF00583">
    <property type="entry name" value="Acetyltransf_1"/>
    <property type="match status" value="1"/>
</dbReference>
<dbReference type="EMBL" id="BOMG01000101">
    <property type="protein sequence ID" value="GID59737.1"/>
    <property type="molecule type" value="Genomic_DNA"/>
</dbReference>
<evidence type="ECO:0000313" key="4">
    <source>
        <dbReference type="Proteomes" id="UP000612282"/>
    </source>
</evidence>
<dbReference type="PROSITE" id="PS51186">
    <property type="entry name" value="GNAT"/>
    <property type="match status" value="1"/>
</dbReference>
<evidence type="ECO:0000256" key="1">
    <source>
        <dbReference type="SAM" id="MobiDB-lite"/>
    </source>
</evidence>
<keyword evidence="4" id="KW-1185">Reference proteome</keyword>
<dbReference type="Proteomes" id="UP000612282">
    <property type="component" value="Unassembled WGS sequence"/>
</dbReference>